<organism evidence="13 14">
    <name type="scientific">Orchesella dallaii</name>
    <dbReference type="NCBI Taxonomy" id="48710"/>
    <lineage>
        <taxon>Eukaryota</taxon>
        <taxon>Metazoa</taxon>
        <taxon>Ecdysozoa</taxon>
        <taxon>Arthropoda</taxon>
        <taxon>Hexapoda</taxon>
        <taxon>Collembola</taxon>
        <taxon>Entomobryomorpha</taxon>
        <taxon>Entomobryoidea</taxon>
        <taxon>Orchesellidae</taxon>
        <taxon>Orchesellinae</taxon>
        <taxon>Orchesella</taxon>
    </lineage>
</organism>
<dbReference type="Gene3D" id="3.40.50.300">
    <property type="entry name" value="P-loop containing nucleotide triphosphate hydrolases"/>
    <property type="match status" value="2"/>
</dbReference>
<evidence type="ECO:0008006" key="15">
    <source>
        <dbReference type="Google" id="ProtNLM"/>
    </source>
</evidence>
<keyword evidence="5" id="KW-0547">Nucleotide-binding</keyword>
<feature type="transmembrane region" description="Helical" evidence="10">
    <location>
        <begin position="138"/>
        <end position="156"/>
    </location>
</feature>
<evidence type="ECO:0000256" key="10">
    <source>
        <dbReference type="SAM" id="Phobius"/>
    </source>
</evidence>
<dbReference type="PROSITE" id="PS00211">
    <property type="entry name" value="ABC_TRANSPORTER_1"/>
    <property type="match status" value="2"/>
</dbReference>
<sequence>MIRFVPHILLFVSPKILSLLIDFVSSSTEPTWKGILYASVIFLSAFIGSIFASYGLQMFSLIDIRSKAVLMSAVYRKSLHLSNSARRMESLGEIVNHMAVDITYITEFIQIANQLWSAPIIIAIALYFLWNILGSSSLAGVAVIFVILPLNALIASQTQKLQKEQMSWKDKRTQQINEILSGMKVIKLYAWEPSFENKVMKIRNEELKLLRKTAYFYSISNLLWTCAPFIVTVATFGTYVLIDDSHVLDAQTAFVSLSLFNIMSQAIMFLPYLISCFIQASVAIKRLNKYMNAEELVIDAVSHCDDEKNPVVIENGYFSWDNQEDPGNATLKEINFQVKEGELVAIVGGVGSAKSSLLSCLLNELAKIRGRVNIKGDIAYVAQQAWIQNGSVRDNILFGKPYDTQKYRRVVEACALGPDLEILAAGDKTEIGEKGINLSGGQKQRIALARAVYSNASVYLMDDPLSAVDAHVGKHIFEKVIGPKGLLRRKTRLLVTHGIGNLPLMNNIFVMFEGRISEEGTYQQLLDKKGAFSDFLKQHSSSSSSSETDLVEENLDRKAQKAESVAGSLRKRRGSTAHSDTDDEIEKKRRLSGVSISSSYATSIAHSGTGNQLIVAETLEKSNVKASVYLDYMRAASWTMVFGTCVLHLIFQVFSVGSNLWLSKWTSNVPTEKVYNRTVSFPNSNQTFYLGIYGGLGIFQGIAILLASLVLAKGTLKSSNVLHSQMLARIMRAPLSFFEVTPLGRIVNRFSRDVDSMDNILPPILRFTLSGIFNIFAALIVISVSTSIFALVIPPVGIVYYFVQRFFVVTSRQLKRLESVTRSPIYSHFGETLSGASTIRAFKQQERFVEEMERRVDHNLRSYYCTVSSNRWLQIRLETVGNSVVFFAALFAVLGRETLSPGIIGLSVSYALQITTALIVVVRNTSDIETNIVAVERLKEYSNIVQEADRETKHPFVKPNKSWPQEGKIVFDSYQTRYRPGLDFVLRNLTCTINPWEKIGIVGRTGAGKSSMTLAIFRIIEAAGGSITVDGKDISRLGLHDVRGRITIIPQDPVLFSGSLRSNLDPFEVESDETLYKTLELAHLKNFVAGLQGGLDYEIAEAGENLSVGQRQLVCLARALLRKTRILVLDEATAAVDLDTDELIQQTIRKEFKESTVITIAHRLNTIMDSDRVIVLENGEIQEFDSPQNLLANEHSMFSQMSKESETNRSS</sequence>
<evidence type="ECO:0000256" key="2">
    <source>
        <dbReference type="ARBA" id="ARBA00022448"/>
    </source>
</evidence>
<dbReference type="CDD" id="cd03244">
    <property type="entry name" value="ABCC_MRP_domain2"/>
    <property type="match status" value="1"/>
</dbReference>
<feature type="transmembrane region" description="Helical" evidence="10">
    <location>
        <begin position="115"/>
        <end position="132"/>
    </location>
</feature>
<accession>A0ABP1S9G1</accession>
<feature type="transmembrane region" description="Helical" evidence="10">
    <location>
        <begin position="688"/>
        <end position="712"/>
    </location>
</feature>
<dbReference type="CDD" id="cd18595">
    <property type="entry name" value="ABC_6TM_MRP1_2_3_6_D1_like"/>
    <property type="match status" value="1"/>
</dbReference>
<dbReference type="EMBL" id="CAXLJM020000164">
    <property type="protein sequence ID" value="CAL8146550.1"/>
    <property type="molecule type" value="Genomic_DNA"/>
</dbReference>
<dbReference type="InterPro" id="IPR011527">
    <property type="entry name" value="ABC1_TM_dom"/>
</dbReference>
<dbReference type="SMART" id="SM00382">
    <property type="entry name" value="AAA"/>
    <property type="match status" value="2"/>
</dbReference>
<evidence type="ECO:0000259" key="12">
    <source>
        <dbReference type="PROSITE" id="PS50929"/>
    </source>
</evidence>
<dbReference type="InterPro" id="IPR003593">
    <property type="entry name" value="AAA+_ATPase"/>
</dbReference>
<keyword evidence="4" id="KW-0677">Repeat</keyword>
<feature type="domain" description="ABC transporter" evidence="11">
    <location>
        <begin position="969"/>
        <end position="1203"/>
    </location>
</feature>
<keyword evidence="8 10" id="KW-0472">Membrane</keyword>
<evidence type="ECO:0000313" key="13">
    <source>
        <dbReference type="EMBL" id="CAL8146550.1"/>
    </source>
</evidence>
<evidence type="ECO:0000256" key="8">
    <source>
        <dbReference type="ARBA" id="ARBA00023136"/>
    </source>
</evidence>
<evidence type="ECO:0000256" key="4">
    <source>
        <dbReference type="ARBA" id="ARBA00022737"/>
    </source>
</evidence>
<keyword evidence="14" id="KW-1185">Reference proteome</keyword>
<dbReference type="CDD" id="cd03250">
    <property type="entry name" value="ABCC_MRP_domain1"/>
    <property type="match status" value="1"/>
</dbReference>
<feature type="transmembrane region" description="Helical" evidence="10">
    <location>
        <begin position="34"/>
        <end position="56"/>
    </location>
</feature>
<dbReference type="Pfam" id="PF00664">
    <property type="entry name" value="ABC_membrane"/>
    <property type="match status" value="2"/>
</dbReference>
<dbReference type="Gene3D" id="1.20.1560.10">
    <property type="entry name" value="ABC transporter type 1, transmembrane domain"/>
    <property type="match status" value="2"/>
</dbReference>
<keyword evidence="2" id="KW-0813">Transport</keyword>
<evidence type="ECO:0000256" key="9">
    <source>
        <dbReference type="SAM" id="MobiDB-lite"/>
    </source>
</evidence>
<feature type="domain" description="ABC transmembrane type-1" evidence="12">
    <location>
        <begin position="642"/>
        <end position="930"/>
    </location>
</feature>
<evidence type="ECO:0000256" key="1">
    <source>
        <dbReference type="ARBA" id="ARBA00004128"/>
    </source>
</evidence>
<feature type="transmembrane region" description="Helical" evidence="10">
    <location>
        <begin position="635"/>
        <end position="654"/>
    </location>
</feature>
<evidence type="ECO:0000259" key="11">
    <source>
        <dbReference type="PROSITE" id="PS50893"/>
    </source>
</evidence>
<comment type="caution">
    <text evidence="13">The sequence shown here is derived from an EMBL/GenBank/DDBJ whole genome shotgun (WGS) entry which is preliminary data.</text>
</comment>
<feature type="domain" description="ABC transporter" evidence="11">
    <location>
        <begin position="311"/>
        <end position="538"/>
    </location>
</feature>
<reference evidence="13 14" key="1">
    <citation type="submission" date="2024-08" db="EMBL/GenBank/DDBJ databases">
        <authorList>
            <person name="Cucini C."/>
            <person name="Frati F."/>
        </authorList>
    </citation>
    <scope>NUCLEOTIDE SEQUENCE [LARGE SCALE GENOMIC DNA]</scope>
</reference>
<evidence type="ECO:0000256" key="7">
    <source>
        <dbReference type="ARBA" id="ARBA00022989"/>
    </source>
</evidence>
<dbReference type="PROSITE" id="PS50929">
    <property type="entry name" value="ABC_TM1F"/>
    <property type="match status" value="2"/>
</dbReference>
<dbReference type="PANTHER" id="PTHR24223">
    <property type="entry name" value="ATP-BINDING CASSETTE SUB-FAMILY C"/>
    <property type="match status" value="1"/>
</dbReference>
<feature type="region of interest" description="Disordered" evidence="9">
    <location>
        <begin position="538"/>
        <end position="590"/>
    </location>
</feature>
<dbReference type="Proteomes" id="UP001642540">
    <property type="component" value="Unassembled WGS sequence"/>
</dbReference>
<dbReference type="SUPFAM" id="SSF52540">
    <property type="entry name" value="P-loop containing nucleoside triphosphate hydrolases"/>
    <property type="match status" value="2"/>
</dbReference>
<evidence type="ECO:0000256" key="5">
    <source>
        <dbReference type="ARBA" id="ARBA00022741"/>
    </source>
</evidence>
<dbReference type="Pfam" id="PF00005">
    <property type="entry name" value="ABC_tran"/>
    <property type="match status" value="2"/>
</dbReference>
<feature type="transmembrane region" description="Helical" evidence="10">
    <location>
        <begin position="902"/>
        <end position="922"/>
    </location>
</feature>
<keyword evidence="6" id="KW-0067">ATP-binding</keyword>
<comment type="subcellular location">
    <subcellularLocation>
        <location evidence="1">Vacuole membrane</location>
        <topology evidence="1">Multi-pass membrane protein</topology>
    </subcellularLocation>
</comment>
<dbReference type="PROSITE" id="PS50893">
    <property type="entry name" value="ABC_TRANSPORTER_2"/>
    <property type="match status" value="2"/>
</dbReference>
<dbReference type="InterPro" id="IPR017871">
    <property type="entry name" value="ABC_transporter-like_CS"/>
</dbReference>
<keyword evidence="3 10" id="KW-0812">Transmembrane</keyword>
<dbReference type="InterPro" id="IPR036640">
    <property type="entry name" value="ABC1_TM_sf"/>
</dbReference>
<evidence type="ECO:0000256" key="3">
    <source>
        <dbReference type="ARBA" id="ARBA00022692"/>
    </source>
</evidence>
<evidence type="ECO:0000313" key="14">
    <source>
        <dbReference type="Proteomes" id="UP001642540"/>
    </source>
</evidence>
<proteinExistence type="predicted"/>
<dbReference type="SUPFAM" id="SSF90123">
    <property type="entry name" value="ABC transporter transmembrane region"/>
    <property type="match status" value="2"/>
</dbReference>
<dbReference type="InterPro" id="IPR003439">
    <property type="entry name" value="ABC_transporter-like_ATP-bd"/>
</dbReference>
<dbReference type="CDD" id="cd18603">
    <property type="entry name" value="ABC_6TM_MRP1_2_3_6_D2_like"/>
    <property type="match status" value="1"/>
</dbReference>
<evidence type="ECO:0000256" key="6">
    <source>
        <dbReference type="ARBA" id="ARBA00022840"/>
    </source>
</evidence>
<gene>
    <name evidence="13" type="ORF">ODALV1_LOCUS30853</name>
</gene>
<name>A0ABP1S9G1_9HEXA</name>
<feature type="transmembrane region" description="Helical" evidence="10">
    <location>
        <begin position="771"/>
        <end position="803"/>
    </location>
</feature>
<feature type="transmembrane region" description="Helical" evidence="10">
    <location>
        <begin position="879"/>
        <end position="896"/>
    </location>
</feature>
<protein>
    <recommendedName>
        <fullName evidence="15">Multidrug resistance-associated protein 1</fullName>
    </recommendedName>
</protein>
<dbReference type="PANTHER" id="PTHR24223:SF443">
    <property type="entry name" value="MULTIDRUG-RESISTANCE LIKE PROTEIN 1, ISOFORM I"/>
    <property type="match status" value="1"/>
</dbReference>
<feature type="domain" description="ABC transmembrane type-1" evidence="12">
    <location>
        <begin position="8"/>
        <end position="279"/>
    </location>
</feature>
<dbReference type="InterPro" id="IPR027417">
    <property type="entry name" value="P-loop_NTPase"/>
</dbReference>
<feature type="transmembrane region" description="Helical" evidence="10">
    <location>
        <begin position="262"/>
        <end position="284"/>
    </location>
</feature>
<dbReference type="InterPro" id="IPR050173">
    <property type="entry name" value="ABC_transporter_C-like"/>
</dbReference>
<feature type="transmembrane region" description="Helical" evidence="10">
    <location>
        <begin position="214"/>
        <end position="242"/>
    </location>
</feature>
<keyword evidence="7 10" id="KW-1133">Transmembrane helix</keyword>